<feature type="region of interest" description="Disordered" evidence="1">
    <location>
        <begin position="33"/>
        <end position="68"/>
    </location>
</feature>
<sequence>MQMIRCAALKFTLSEARLTADRPAECHTLTVSVPDLTTPTQPGDPPAEVNVNLSPASERQSCPPEPSR</sequence>
<evidence type="ECO:0000256" key="1">
    <source>
        <dbReference type="SAM" id="MobiDB-lite"/>
    </source>
</evidence>
<proteinExistence type="predicted"/>
<dbReference type="Proteomes" id="UP000824540">
    <property type="component" value="Unassembled WGS sequence"/>
</dbReference>
<keyword evidence="3" id="KW-1185">Reference proteome</keyword>
<organism evidence="2 3">
    <name type="scientific">Albula glossodonta</name>
    <name type="common">roundjaw bonefish</name>
    <dbReference type="NCBI Taxonomy" id="121402"/>
    <lineage>
        <taxon>Eukaryota</taxon>
        <taxon>Metazoa</taxon>
        <taxon>Chordata</taxon>
        <taxon>Craniata</taxon>
        <taxon>Vertebrata</taxon>
        <taxon>Euteleostomi</taxon>
        <taxon>Actinopterygii</taxon>
        <taxon>Neopterygii</taxon>
        <taxon>Teleostei</taxon>
        <taxon>Albuliformes</taxon>
        <taxon>Albulidae</taxon>
        <taxon>Albula</taxon>
    </lineage>
</organism>
<accession>A0A8T2MYP9</accession>
<protein>
    <submittedName>
        <fullName evidence="2">Uncharacterized protein</fullName>
    </submittedName>
</protein>
<dbReference type="EMBL" id="JAFBMS010000457">
    <property type="protein sequence ID" value="KAG9330778.1"/>
    <property type="molecule type" value="Genomic_DNA"/>
</dbReference>
<comment type="caution">
    <text evidence="2">The sequence shown here is derived from an EMBL/GenBank/DDBJ whole genome shotgun (WGS) entry which is preliminary data.</text>
</comment>
<reference evidence="2" key="1">
    <citation type="thesis" date="2021" institute="BYU ScholarsArchive" country="Provo, UT, USA">
        <title>Applications of and Algorithms for Genome Assembly and Genomic Analyses with an Emphasis on Marine Teleosts.</title>
        <authorList>
            <person name="Pickett B.D."/>
        </authorList>
    </citation>
    <scope>NUCLEOTIDE SEQUENCE</scope>
    <source>
        <strain evidence="2">HI-2016</strain>
    </source>
</reference>
<evidence type="ECO:0000313" key="2">
    <source>
        <dbReference type="EMBL" id="KAG9330778.1"/>
    </source>
</evidence>
<dbReference type="AlphaFoldDB" id="A0A8T2MYP9"/>
<name>A0A8T2MYP9_9TELE</name>
<gene>
    <name evidence="2" type="ORF">JZ751_022082</name>
</gene>
<feature type="compositionally biased region" description="Polar residues" evidence="1">
    <location>
        <begin position="51"/>
        <end position="60"/>
    </location>
</feature>
<evidence type="ECO:0000313" key="3">
    <source>
        <dbReference type="Proteomes" id="UP000824540"/>
    </source>
</evidence>